<dbReference type="InterPro" id="IPR036390">
    <property type="entry name" value="WH_DNA-bd_sf"/>
</dbReference>
<evidence type="ECO:0000313" key="4">
    <source>
        <dbReference type="EMBL" id="TYQ02538.1"/>
    </source>
</evidence>
<dbReference type="PROSITE" id="PS51118">
    <property type="entry name" value="HTH_HXLR"/>
    <property type="match status" value="1"/>
</dbReference>
<evidence type="ECO:0000256" key="3">
    <source>
        <dbReference type="ARBA" id="ARBA00023163"/>
    </source>
</evidence>
<evidence type="ECO:0000256" key="2">
    <source>
        <dbReference type="ARBA" id="ARBA00023125"/>
    </source>
</evidence>
<keyword evidence="2" id="KW-0238">DNA-binding</keyword>
<dbReference type="Gene3D" id="1.10.10.10">
    <property type="entry name" value="Winged helix-like DNA-binding domain superfamily/Winged helix DNA-binding domain"/>
    <property type="match status" value="1"/>
</dbReference>
<reference evidence="4" key="1">
    <citation type="submission" date="2019-07" db="EMBL/GenBank/DDBJ databases">
        <title>Genomic Encyclopedia of Type Strains, Phase IV (KMG-IV): sequencing the most valuable type-strain genomes for metagenomic binning, comparative biology and taxonomic classification.</title>
        <authorList>
            <person name="Goeker M."/>
        </authorList>
    </citation>
    <scope>NUCLEOTIDE SEQUENCE</scope>
    <source>
        <strain evidence="4">DSM 44596</strain>
    </source>
</reference>
<keyword evidence="3" id="KW-0804">Transcription</keyword>
<name>A0A652YLR4_NOCGL</name>
<dbReference type="InterPro" id="IPR002577">
    <property type="entry name" value="HTH_HxlR"/>
</dbReference>
<dbReference type="PANTHER" id="PTHR33204">
    <property type="entry name" value="TRANSCRIPTIONAL REGULATOR, MARR FAMILY"/>
    <property type="match status" value="1"/>
</dbReference>
<dbReference type="EMBL" id="VNIQ01000006">
    <property type="protein sequence ID" value="TYQ02538.1"/>
    <property type="molecule type" value="Genomic_DNA"/>
</dbReference>
<dbReference type="GO" id="GO:0003677">
    <property type="term" value="F:DNA binding"/>
    <property type="evidence" value="ECO:0007669"/>
    <property type="project" value="UniProtKB-KW"/>
</dbReference>
<dbReference type="AlphaFoldDB" id="A0A652YLR4"/>
<dbReference type="InterPro" id="IPR036388">
    <property type="entry name" value="WH-like_DNA-bd_sf"/>
</dbReference>
<protein>
    <submittedName>
        <fullName evidence="4">HxlR family transcriptional regulator</fullName>
    </submittedName>
</protein>
<dbReference type="Pfam" id="PF01638">
    <property type="entry name" value="HxlR"/>
    <property type="match status" value="1"/>
</dbReference>
<organism evidence="4">
    <name type="scientific">Nocardia globerula</name>
    <dbReference type="NCBI Taxonomy" id="1818"/>
    <lineage>
        <taxon>Bacteria</taxon>
        <taxon>Bacillati</taxon>
        <taxon>Actinomycetota</taxon>
        <taxon>Actinomycetes</taxon>
        <taxon>Mycobacteriales</taxon>
        <taxon>Nocardiaceae</taxon>
        <taxon>Nocardia</taxon>
    </lineage>
</organism>
<sequence length="122" mass="13572">MTGPLDSELFASCGTVRPPVQVGGKWDAQIIFCLLGGARRFSEIQVPMRHVAPKVLTESLRTMERDGFVSRTVHSESPRHVTYALTTLGYTLTQPLQAACEWSQKHLPEVIESRRQHEAGLA</sequence>
<evidence type="ECO:0000256" key="1">
    <source>
        <dbReference type="ARBA" id="ARBA00023015"/>
    </source>
</evidence>
<accession>A0A652YLR4</accession>
<gene>
    <name evidence="4" type="ORF">FNL38_106358</name>
</gene>
<dbReference type="SUPFAM" id="SSF46785">
    <property type="entry name" value="Winged helix' DNA-binding domain"/>
    <property type="match status" value="1"/>
</dbReference>
<comment type="caution">
    <text evidence="4">The sequence shown here is derived from an EMBL/GenBank/DDBJ whole genome shotgun (WGS) entry which is preliminary data.</text>
</comment>
<proteinExistence type="predicted"/>
<dbReference type="PANTHER" id="PTHR33204:SF39">
    <property type="entry name" value="TRANSCRIPTIONAL REGULATORY PROTEIN"/>
    <property type="match status" value="1"/>
</dbReference>
<keyword evidence="1" id="KW-0805">Transcription regulation</keyword>